<accession>A0A9D4BEL0</accession>
<proteinExistence type="predicted"/>
<name>A0A9D4BEL0_DREPO</name>
<keyword evidence="3" id="KW-1185">Reference proteome</keyword>
<feature type="compositionally biased region" description="Low complexity" evidence="1">
    <location>
        <begin position="36"/>
        <end position="52"/>
    </location>
</feature>
<gene>
    <name evidence="2" type="ORF">DPMN_191592</name>
</gene>
<reference evidence="2" key="2">
    <citation type="submission" date="2020-11" db="EMBL/GenBank/DDBJ databases">
        <authorList>
            <person name="McCartney M.A."/>
            <person name="Auch B."/>
            <person name="Kono T."/>
            <person name="Mallez S."/>
            <person name="Becker A."/>
            <person name="Gohl D.M."/>
            <person name="Silverstein K.A.T."/>
            <person name="Koren S."/>
            <person name="Bechman K.B."/>
            <person name="Herman A."/>
            <person name="Abrahante J.E."/>
            <person name="Garbe J."/>
        </authorList>
    </citation>
    <scope>NUCLEOTIDE SEQUENCE</scope>
    <source>
        <strain evidence="2">Duluth1</strain>
        <tissue evidence="2">Whole animal</tissue>
    </source>
</reference>
<dbReference type="AlphaFoldDB" id="A0A9D4BEL0"/>
<protein>
    <submittedName>
        <fullName evidence="2">Uncharacterized protein</fullName>
    </submittedName>
</protein>
<evidence type="ECO:0000256" key="1">
    <source>
        <dbReference type="SAM" id="MobiDB-lite"/>
    </source>
</evidence>
<dbReference type="Proteomes" id="UP000828390">
    <property type="component" value="Unassembled WGS sequence"/>
</dbReference>
<evidence type="ECO:0000313" key="2">
    <source>
        <dbReference type="EMBL" id="KAH3692236.1"/>
    </source>
</evidence>
<feature type="region of interest" description="Disordered" evidence="1">
    <location>
        <begin position="31"/>
        <end position="52"/>
    </location>
</feature>
<dbReference type="EMBL" id="JAIWYP010000024">
    <property type="protein sequence ID" value="KAH3692236.1"/>
    <property type="molecule type" value="Genomic_DNA"/>
</dbReference>
<sequence>MPKDLEGEEVAHGVDQVTGYTYTEIGQTQVVRELPQHQSNLSSQQSHATHRP</sequence>
<comment type="caution">
    <text evidence="2">The sequence shown here is derived from an EMBL/GenBank/DDBJ whole genome shotgun (WGS) entry which is preliminary data.</text>
</comment>
<evidence type="ECO:0000313" key="3">
    <source>
        <dbReference type="Proteomes" id="UP000828390"/>
    </source>
</evidence>
<organism evidence="2 3">
    <name type="scientific">Dreissena polymorpha</name>
    <name type="common">Zebra mussel</name>
    <name type="synonym">Mytilus polymorpha</name>
    <dbReference type="NCBI Taxonomy" id="45954"/>
    <lineage>
        <taxon>Eukaryota</taxon>
        <taxon>Metazoa</taxon>
        <taxon>Spiralia</taxon>
        <taxon>Lophotrochozoa</taxon>
        <taxon>Mollusca</taxon>
        <taxon>Bivalvia</taxon>
        <taxon>Autobranchia</taxon>
        <taxon>Heteroconchia</taxon>
        <taxon>Euheterodonta</taxon>
        <taxon>Imparidentia</taxon>
        <taxon>Neoheterodontei</taxon>
        <taxon>Myida</taxon>
        <taxon>Dreissenoidea</taxon>
        <taxon>Dreissenidae</taxon>
        <taxon>Dreissena</taxon>
    </lineage>
</organism>
<reference evidence="2" key="1">
    <citation type="journal article" date="2019" name="bioRxiv">
        <title>The Genome of the Zebra Mussel, Dreissena polymorpha: A Resource for Invasive Species Research.</title>
        <authorList>
            <person name="McCartney M.A."/>
            <person name="Auch B."/>
            <person name="Kono T."/>
            <person name="Mallez S."/>
            <person name="Zhang Y."/>
            <person name="Obille A."/>
            <person name="Becker A."/>
            <person name="Abrahante J.E."/>
            <person name="Garbe J."/>
            <person name="Badalamenti J.P."/>
            <person name="Herman A."/>
            <person name="Mangelson H."/>
            <person name="Liachko I."/>
            <person name="Sullivan S."/>
            <person name="Sone E.D."/>
            <person name="Koren S."/>
            <person name="Silverstein K.A.T."/>
            <person name="Beckman K.B."/>
            <person name="Gohl D.M."/>
        </authorList>
    </citation>
    <scope>NUCLEOTIDE SEQUENCE</scope>
    <source>
        <strain evidence="2">Duluth1</strain>
        <tissue evidence="2">Whole animal</tissue>
    </source>
</reference>